<dbReference type="InterPro" id="IPR029052">
    <property type="entry name" value="Metallo-depent_PP-like"/>
</dbReference>
<dbReference type="Gene3D" id="3.60.21.10">
    <property type="match status" value="1"/>
</dbReference>
<sequence length="230" mass="27175">TSFKVDCSIPLYGDILINKSMRKQIKDLLGLSKITEQTKIFNRNTIISHGGISDPLNDYYYPDLKFLDYNQKKFEKKTDYIFGHTHHCFLHEDNNNRRFINVGSLGMPRNKEVYGSFLEIKPDTIEIKKIKYDLDSQFEDNKRLPNSIKNRVYFGENSKYADENLEAFNSLELNIFIKWKLNIKIFKRLVVINKETKILKLMDGYLRIEKNVEKKYDNIDSLLKGLNDEI</sequence>
<dbReference type="AlphaFoldDB" id="X1TTV3"/>
<accession>X1TTV3</accession>
<evidence type="ECO:0000313" key="1">
    <source>
        <dbReference type="EMBL" id="GAI90965.1"/>
    </source>
</evidence>
<proteinExistence type="predicted"/>
<name>X1TTV3_9ZZZZ</name>
<gene>
    <name evidence="1" type="ORF">S12H4_28617</name>
</gene>
<protein>
    <recommendedName>
        <fullName evidence="2">Calcineurin-like phosphoesterase domain-containing protein</fullName>
    </recommendedName>
</protein>
<comment type="caution">
    <text evidence="1">The sequence shown here is derived from an EMBL/GenBank/DDBJ whole genome shotgun (WGS) entry which is preliminary data.</text>
</comment>
<dbReference type="CDD" id="cd00838">
    <property type="entry name" value="MPP_superfamily"/>
    <property type="match status" value="1"/>
</dbReference>
<organism evidence="1">
    <name type="scientific">marine sediment metagenome</name>
    <dbReference type="NCBI Taxonomy" id="412755"/>
    <lineage>
        <taxon>unclassified sequences</taxon>
        <taxon>metagenomes</taxon>
        <taxon>ecological metagenomes</taxon>
    </lineage>
</organism>
<dbReference type="SUPFAM" id="SSF56300">
    <property type="entry name" value="Metallo-dependent phosphatases"/>
    <property type="match status" value="1"/>
</dbReference>
<evidence type="ECO:0008006" key="2">
    <source>
        <dbReference type="Google" id="ProtNLM"/>
    </source>
</evidence>
<feature type="non-terminal residue" evidence="1">
    <location>
        <position position="1"/>
    </location>
</feature>
<dbReference type="EMBL" id="BARW01016432">
    <property type="protein sequence ID" value="GAI90965.1"/>
    <property type="molecule type" value="Genomic_DNA"/>
</dbReference>
<reference evidence="1" key="1">
    <citation type="journal article" date="2014" name="Front. Microbiol.">
        <title>High frequency of phylogenetically diverse reductive dehalogenase-homologous genes in deep subseafloor sedimentary metagenomes.</title>
        <authorList>
            <person name="Kawai M."/>
            <person name="Futagami T."/>
            <person name="Toyoda A."/>
            <person name="Takaki Y."/>
            <person name="Nishi S."/>
            <person name="Hori S."/>
            <person name="Arai W."/>
            <person name="Tsubouchi T."/>
            <person name="Morono Y."/>
            <person name="Uchiyama I."/>
            <person name="Ito T."/>
            <person name="Fujiyama A."/>
            <person name="Inagaki F."/>
            <person name="Takami H."/>
        </authorList>
    </citation>
    <scope>NUCLEOTIDE SEQUENCE</scope>
    <source>
        <strain evidence="1">Expedition CK06-06</strain>
    </source>
</reference>